<evidence type="ECO:0000313" key="2">
    <source>
        <dbReference type="EMBL" id="QLG71224.1"/>
    </source>
</evidence>
<feature type="compositionally biased region" description="Polar residues" evidence="1">
    <location>
        <begin position="156"/>
        <end position="189"/>
    </location>
</feature>
<feature type="compositionally biased region" description="Basic residues" evidence="1">
    <location>
        <begin position="362"/>
        <end position="372"/>
    </location>
</feature>
<accession>A0A7H9AYM6</accession>
<dbReference type="KEGG" id="zmk:HG535_0B02630"/>
<dbReference type="RefSeq" id="XP_037142952.1">
    <property type="nucleotide sequence ID" value="XM_037287057.1"/>
</dbReference>
<organism evidence="2 3">
    <name type="scientific">Zygotorulaspora mrakii</name>
    <name type="common">Zygosaccharomyces mrakii</name>
    <dbReference type="NCBI Taxonomy" id="42260"/>
    <lineage>
        <taxon>Eukaryota</taxon>
        <taxon>Fungi</taxon>
        <taxon>Dikarya</taxon>
        <taxon>Ascomycota</taxon>
        <taxon>Saccharomycotina</taxon>
        <taxon>Saccharomycetes</taxon>
        <taxon>Saccharomycetales</taxon>
        <taxon>Saccharomycetaceae</taxon>
        <taxon>Zygotorulaspora</taxon>
    </lineage>
</organism>
<name>A0A7H9AYM6_ZYGMR</name>
<evidence type="ECO:0000256" key="1">
    <source>
        <dbReference type="SAM" id="MobiDB-lite"/>
    </source>
</evidence>
<evidence type="ECO:0008006" key="4">
    <source>
        <dbReference type="Google" id="ProtNLM"/>
    </source>
</evidence>
<dbReference type="AlphaFoldDB" id="A0A7H9AYM6"/>
<feature type="compositionally biased region" description="Polar residues" evidence="1">
    <location>
        <begin position="1"/>
        <end position="25"/>
    </location>
</feature>
<reference evidence="2 3" key="1">
    <citation type="submission" date="2020-07" db="EMBL/GenBank/DDBJ databases">
        <title>The yeast mating-type switching endonuclease HO is a domesticated member of an unorthodox homing genetic element family.</title>
        <authorList>
            <person name="Coughlan A.Y."/>
            <person name="Lombardi L."/>
            <person name="Braun-Galleani S."/>
            <person name="Martos A.R."/>
            <person name="Galeote V."/>
            <person name="Bigey F."/>
            <person name="Dequin S."/>
            <person name="Byrne K.P."/>
            <person name="Wolfe K.H."/>
        </authorList>
    </citation>
    <scope>NUCLEOTIDE SEQUENCE [LARGE SCALE GENOMIC DNA]</scope>
    <source>
        <strain evidence="2 3">NRRL Y-6702</strain>
    </source>
</reference>
<protein>
    <recommendedName>
        <fullName evidence="4">Enhancer of mRNA-decapping protein 1</fullName>
    </recommendedName>
</protein>
<evidence type="ECO:0000313" key="3">
    <source>
        <dbReference type="Proteomes" id="UP000509704"/>
    </source>
</evidence>
<sequence length="372" mass="40872">MSTDTMYFNSSRLMPASSKNKNNSVARLDKKSIQAAKKNKVRQETMDVSLPDPQILPNGEKPNFGNSKSRRKARDGLAPNRKSKNATKSKVAADETDAAEVTQHLKDMYLKSGEPKPKPKNSRKRQEKRNSSTTSVSSGADSSSADCARCDETSRETPVSTLSAKSVPQPTKQTSPPMTSPTQYSNSSVVSPLLMNPGLNAGINVGIISARPPSSPVSQTQFQQQQQMQQPQQPGFAGYPYGNYSFASPFNAPQFMAPQTPLMNPMYPQPSLHQLPVMYRALDIQQHQMEQNYLQQAQNHPYQSLPQNHQYPRPVSAPLGLDKVPKVLESSAITGRSKPYENQPHGSSKTFAGASFASKDPKVHKLPKPSFT</sequence>
<dbReference type="OrthoDB" id="4069652at2759"/>
<feature type="compositionally biased region" description="Basic and acidic residues" evidence="1">
    <location>
        <begin position="103"/>
        <end position="117"/>
    </location>
</feature>
<dbReference type="GeneID" id="59234885"/>
<dbReference type="EMBL" id="CP058605">
    <property type="protein sequence ID" value="QLG71224.1"/>
    <property type="molecule type" value="Genomic_DNA"/>
</dbReference>
<dbReference type="Proteomes" id="UP000509704">
    <property type="component" value="Chromosome 2"/>
</dbReference>
<feature type="compositionally biased region" description="Low complexity" evidence="1">
    <location>
        <begin position="131"/>
        <end position="146"/>
    </location>
</feature>
<feature type="compositionally biased region" description="Basic residues" evidence="1">
    <location>
        <begin position="118"/>
        <end position="127"/>
    </location>
</feature>
<keyword evidence="3" id="KW-1185">Reference proteome</keyword>
<proteinExistence type="predicted"/>
<feature type="region of interest" description="Disordered" evidence="1">
    <location>
        <begin position="328"/>
        <end position="372"/>
    </location>
</feature>
<feature type="region of interest" description="Disordered" evidence="1">
    <location>
        <begin position="1"/>
        <end position="189"/>
    </location>
</feature>
<gene>
    <name evidence="2" type="ORF">HG535_0B02630</name>
</gene>